<organism evidence="1">
    <name type="scientific">Brugia malayi</name>
    <name type="common">Filarial nematode worm</name>
    <dbReference type="NCBI Taxonomy" id="6279"/>
    <lineage>
        <taxon>Eukaryota</taxon>
        <taxon>Metazoa</taxon>
        <taxon>Ecdysozoa</taxon>
        <taxon>Nematoda</taxon>
        <taxon>Chromadorea</taxon>
        <taxon>Rhabditida</taxon>
        <taxon>Spirurina</taxon>
        <taxon>Spiruromorpha</taxon>
        <taxon>Filarioidea</taxon>
        <taxon>Onchocercidae</taxon>
        <taxon>Brugia</taxon>
    </lineage>
</organism>
<proteinExistence type="predicted"/>
<sequence length="76" mass="8418">MLSAEVVAWHAASRSAKWWCIYVSNASAVISFFQGRKPSYPPLSVTSILHLSPNFIYFIQANQSLYQSSSTTSLSS</sequence>
<reference evidence="1" key="2">
    <citation type="submission" date="2012-12" db="EMBL/GenBank/DDBJ databases">
        <authorList>
            <consortium name="WormBase Consortium"/>
            <person name="Ghedin E."/>
            <person name="Paulini M."/>
        </authorList>
    </citation>
    <scope>NUCLEOTIDE SEQUENCE</scope>
    <source>
        <strain evidence="1">FR3</strain>
    </source>
</reference>
<reference evidence="1" key="1">
    <citation type="journal article" date="2007" name="Science">
        <title>Draft genome of the filarial nematode parasite Brugia malayi.</title>
        <authorList>
            <person name="Ghedin E."/>
            <person name="Wang S."/>
            <person name="Spiro D."/>
            <person name="Caler E."/>
            <person name="Zhao Q."/>
            <person name="Crabtree J."/>
            <person name="Allen J.E."/>
            <person name="Delcher A.L."/>
            <person name="Guiliano D.B."/>
            <person name="Miranda-Saavedra D."/>
            <person name="Angiuoli S.V."/>
            <person name="Creasy T."/>
            <person name="Amedeo P."/>
            <person name="Haas B."/>
            <person name="El-Sayed N.M."/>
            <person name="Wortman J.R."/>
            <person name="Feldblyum T."/>
            <person name="Tallon L."/>
            <person name="Schatz M."/>
            <person name="Shumway M."/>
            <person name="Koo H."/>
            <person name="Salzberg S.L."/>
            <person name="Schobel S."/>
            <person name="Pertea M."/>
            <person name="Pop M."/>
            <person name="White O."/>
            <person name="Barton G.J."/>
            <person name="Carlow C.K."/>
            <person name="Crawford M.J."/>
            <person name="Daub J."/>
            <person name="Dimmic M.W."/>
            <person name="Estes C.F."/>
            <person name="Foster J.M."/>
            <person name="Ganatra M."/>
            <person name="Gregory W.F."/>
            <person name="Johnson N.M."/>
            <person name="Jin J."/>
            <person name="Komuniecki R."/>
            <person name="Korf I."/>
            <person name="Kumar S."/>
            <person name="Laney S."/>
            <person name="Li B.W."/>
            <person name="Li W."/>
            <person name="Lindblom T.H."/>
            <person name="Lustigman S."/>
            <person name="Ma D."/>
            <person name="Maina C.V."/>
            <person name="Martin D.M."/>
            <person name="McCarter J.P."/>
            <person name="McReynolds L."/>
            <person name="Mitreva M."/>
            <person name="Nutman T.B."/>
            <person name="Parkinson J."/>
            <person name="Peregrin-Alvarez J.M."/>
            <person name="Poole C."/>
            <person name="Ren Q."/>
            <person name="Saunders L."/>
            <person name="Sluder A.E."/>
            <person name="Smith K."/>
            <person name="Stanke M."/>
            <person name="Unnasch T.R."/>
            <person name="Ware J."/>
            <person name="Wei A.D."/>
            <person name="Weil G."/>
            <person name="Williams D.J."/>
            <person name="Zhang Y."/>
            <person name="Williams S.A."/>
            <person name="Fraser-Liggett C."/>
            <person name="Slatko B."/>
            <person name="Blaxter M.L."/>
            <person name="Scott A.L."/>
        </authorList>
    </citation>
    <scope>NUCLEOTIDE SEQUENCE</scope>
    <source>
        <strain evidence="1">FR3</strain>
    </source>
</reference>
<dbReference type="EMBL" id="LN855125">
    <property type="protein sequence ID" value="CDQ03209.1"/>
    <property type="molecule type" value="Genomic_DNA"/>
</dbReference>
<gene>
    <name evidence="1" type="primary">Bm1091</name>
    <name evidence="1" type="ORF">BM_Bm1091</name>
</gene>
<protein>
    <submittedName>
        <fullName evidence="1">Bm1091</fullName>
    </submittedName>
</protein>
<name>A0A1I9G6Q1_BRUMA</name>
<evidence type="ECO:0000313" key="1">
    <source>
        <dbReference type="EMBL" id="CDQ03209.1"/>
    </source>
</evidence>
<accession>A0A1I9G6Q1</accession>
<dbReference type="AlphaFoldDB" id="A0A1I9G6Q1"/>